<dbReference type="PROSITE" id="PS51683">
    <property type="entry name" value="SAM_OMT_II"/>
    <property type="match status" value="1"/>
</dbReference>
<proteinExistence type="predicted"/>
<feature type="domain" description="O-methyltransferase C-terminal" evidence="4">
    <location>
        <begin position="152"/>
        <end position="345"/>
    </location>
</feature>
<dbReference type="InterPro" id="IPR012967">
    <property type="entry name" value="COMT_dimerisation"/>
</dbReference>
<reference evidence="6 7" key="2">
    <citation type="submission" date="2024-10" db="EMBL/GenBank/DDBJ databases">
        <authorList>
            <person name="Ryan C."/>
        </authorList>
    </citation>
    <scope>NUCLEOTIDE SEQUENCE [LARGE SCALE GENOMIC DNA]</scope>
</reference>
<organism evidence="6 7">
    <name type="scientific">Urochloa decumbens</name>
    <dbReference type="NCBI Taxonomy" id="240449"/>
    <lineage>
        <taxon>Eukaryota</taxon>
        <taxon>Viridiplantae</taxon>
        <taxon>Streptophyta</taxon>
        <taxon>Embryophyta</taxon>
        <taxon>Tracheophyta</taxon>
        <taxon>Spermatophyta</taxon>
        <taxon>Magnoliopsida</taxon>
        <taxon>Liliopsida</taxon>
        <taxon>Poales</taxon>
        <taxon>Poaceae</taxon>
        <taxon>PACMAD clade</taxon>
        <taxon>Panicoideae</taxon>
        <taxon>Panicodae</taxon>
        <taxon>Paniceae</taxon>
        <taxon>Melinidinae</taxon>
        <taxon>Urochloa</taxon>
    </lineage>
</organism>
<dbReference type="PIRSF" id="PIRSF005739">
    <property type="entry name" value="O-mtase"/>
    <property type="match status" value="1"/>
</dbReference>
<dbReference type="InterPro" id="IPR001077">
    <property type="entry name" value="COMT_C"/>
</dbReference>
<dbReference type="Gene3D" id="3.40.50.150">
    <property type="entry name" value="Vaccinia Virus protein VP39"/>
    <property type="match status" value="1"/>
</dbReference>
<dbReference type="Proteomes" id="UP001497457">
    <property type="component" value="Chromosome 8b"/>
</dbReference>
<name>A0ABC9G4G2_9POAL</name>
<keyword evidence="3" id="KW-0949">S-adenosyl-L-methionine</keyword>
<evidence type="ECO:0000259" key="5">
    <source>
        <dbReference type="Pfam" id="PF08100"/>
    </source>
</evidence>
<dbReference type="GO" id="GO:0008168">
    <property type="term" value="F:methyltransferase activity"/>
    <property type="evidence" value="ECO:0007669"/>
    <property type="project" value="UniProtKB-KW"/>
</dbReference>
<dbReference type="InterPro" id="IPR029063">
    <property type="entry name" value="SAM-dependent_MTases_sf"/>
</dbReference>
<evidence type="ECO:0000259" key="4">
    <source>
        <dbReference type="Pfam" id="PF00891"/>
    </source>
</evidence>
<dbReference type="SUPFAM" id="SSF53335">
    <property type="entry name" value="S-adenosyl-L-methionine-dependent methyltransferases"/>
    <property type="match status" value="1"/>
</dbReference>
<accession>A0ABC9G4G2</accession>
<dbReference type="Pfam" id="PF08100">
    <property type="entry name" value="Dimerisation"/>
    <property type="match status" value="1"/>
</dbReference>
<dbReference type="FunFam" id="3.40.50.150:FF:000206">
    <property type="entry name" value="O-methyltransferase ZRP4"/>
    <property type="match status" value="1"/>
</dbReference>
<dbReference type="GO" id="GO:0032259">
    <property type="term" value="P:methylation"/>
    <property type="evidence" value="ECO:0007669"/>
    <property type="project" value="UniProtKB-KW"/>
</dbReference>
<feature type="domain" description="O-methyltransferase dimerisation" evidence="5">
    <location>
        <begin position="33"/>
        <end position="121"/>
    </location>
</feature>
<protein>
    <submittedName>
        <fullName evidence="6">Uncharacterized protein</fullName>
    </submittedName>
</protein>
<dbReference type="SUPFAM" id="SSF46785">
    <property type="entry name" value="Winged helix' DNA-binding domain"/>
    <property type="match status" value="1"/>
</dbReference>
<dbReference type="InterPro" id="IPR036390">
    <property type="entry name" value="WH_DNA-bd_sf"/>
</dbReference>
<evidence type="ECO:0000256" key="1">
    <source>
        <dbReference type="ARBA" id="ARBA00022603"/>
    </source>
</evidence>
<dbReference type="InterPro" id="IPR036388">
    <property type="entry name" value="WH-like_DNA-bd_sf"/>
</dbReference>
<dbReference type="EMBL" id="OZ075118">
    <property type="protein sequence ID" value="CAL5086390.1"/>
    <property type="molecule type" value="Genomic_DNA"/>
</dbReference>
<reference evidence="7" key="1">
    <citation type="submission" date="2024-06" db="EMBL/GenBank/DDBJ databases">
        <authorList>
            <person name="Ryan C."/>
        </authorList>
    </citation>
    <scope>NUCLEOTIDE SEQUENCE [LARGE SCALE GENOMIC DNA]</scope>
</reference>
<keyword evidence="1" id="KW-0489">Methyltransferase</keyword>
<evidence type="ECO:0000313" key="7">
    <source>
        <dbReference type="Proteomes" id="UP001497457"/>
    </source>
</evidence>
<dbReference type="PANTHER" id="PTHR11746">
    <property type="entry name" value="O-METHYLTRANSFERASE"/>
    <property type="match status" value="1"/>
</dbReference>
<dbReference type="Gene3D" id="1.10.10.10">
    <property type="entry name" value="Winged helix-like DNA-binding domain superfamily/Winged helix DNA-binding domain"/>
    <property type="match status" value="1"/>
</dbReference>
<keyword evidence="2" id="KW-0808">Transferase</keyword>
<evidence type="ECO:0000256" key="3">
    <source>
        <dbReference type="ARBA" id="ARBA00022691"/>
    </source>
</evidence>
<evidence type="ECO:0000313" key="6">
    <source>
        <dbReference type="EMBL" id="CAL5086390.1"/>
    </source>
</evidence>
<sequence>MQNNIMSHGQEEPLAPNTQNLHQGYVELYHHGFFHIKSTALLCAVGLGIPSAIHRRGGAAKASDLVAETGVHPAKLPYLRRLMRALAASGIFAAAHQPDDDDDGGGENVYTLTPVSRILVAGGGGGGAPTPRDMSALLRLLARPSTAVTPFFSLEAWLRDGGAATLFEMAHGVPPWSLTKDDASYKEAMNDACAVDSGFSMDAMLQEVGVTDIFRGLSSLVDVGGGHGAAAMAIARAFPNVKRCTVLDLEQVIGEAPAASDGTVQFVAGDMFESIPPADAVFLRHVLDCWDDDQCVKILRQCKRAIPTRHAGGKVIIVNVVVGHGPQDSVVKETQVLFDMYMMRYIWWGGARRT</sequence>
<dbReference type="InterPro" id="IPR016461">
    <property type="entry name" value="COMT-like"/>
</dbReference>
<dbReference type="AlphaFoldDB" id="A0ABC9G4G2"/>
<keyword evidence="7" id="KW-1185">Reference proteome</keyword>
<dbReference type="Pfam" id="PF00891">
    <property type="entry name" value="Methyltransf_2"/>
    <property type="match status" value="1"/>
</dbReference>
<gene>
    <name evidence="6" type="ORF">URODEC1_LOCUS111561</name>
</gene>
<evidence type="ECO:0000256" key="2">
    <source>
        <dbReference type="ARBA" id="ARBA00022679"/>
    </source>
</evidence>